<evidence type="ECO:0000313" key="3">
    <source>
        <dbReference type="Proteomes" id="UP000595362"/>
    </source>
</evidence>
<dbReference type="GO" id="GO:0005737">
    <property type="term" value="C:cytoplasm"/>
    <property type="evidence" value="ECO:0007669"/>
    <property type="project" value="TreeGrafter"/>
</dbReference>
<gene>
    <name evidence="2" type="ORF">HYS17_02450</name>
</gene>
<proteinExistence type="predicted"/>
<dbReference type="GO" id="GO:1990189">
    <property type="term" value="F:protein N-terminal-serine acetyltransferase activity"/>
    <property type="evidence" value="ECO:0007669"/>
    <property type="project" value="TreeGrafter"/>
</dbReference>
<dbReference type="PANTHER" id="PTHR43441:SF3">
    <property type="entry name" value="ACETYLTRANSFERASE"/>
    <property type="match status" value="1"/>
</dbReference>
<dbReference type="EMBL" id="CP066681">
    <property type="protein sequence ID" value="QQG36652.1"/>
    <property type="molecule type" value="Genomic_DNA"/>
</dbReference>
<keyword evidence="2" id="KW-0808">Transferase</keyword>
<reference evidence="2 3" key="1">
    <citation type="submission" date="2020-07" db="EMBL/GenBank/DDBJ databases">
        <title>Huge and variable diversity of episymbiotic CPR bacteria and DPANN archaea in groundwater ecosystems.</title>
        <authorList>
            <person name="He C.Y."/>
            <person name="Keren R."/>
            <person name="Whittaker M."/>
            <person name="Farag I.F."/>
            <person name="Doudna J."/>
            <person name="Cate J.H.D."/>
            <person name="Banfield J.F."/>
        </authorList>
    </citation>
    <scope>NUCLEOTIDE SEQUENCE [LARGE SCALE GENOMIC DNA]</scope>
    <source>
        <strain evidence="2">NC_groundwater_70_Ag_B-0.1um_54_66</strain>
    </source>
</reference>
<dbReference type="Proteomes" id="UP000595362">
    <property type="component" value="Chromosome"/>
</dbReference>
<dbReference type="PANTHER" id="PTHR43441">
    <property type="entry name" value="RIBOSOMAL-PROTEIN-SERINE ACETYLTRANSFERASE"/>
    <property type="match status" value="1"/>
</dbReference>
<protein>
    <submittedName>
        <fullName evidence="2">GNAT family N-acetyltransferase</fullName>
    </submittedName>
</protein>
<dbReference type="InterPro" id="IPR051908">
    <property type="entry name" value="Ribosomal_N-acetyltransferase"/>
</dbReference>
<dbReference type="AlphaFoldDB" id="A0A7T5R338"/>
<evidence type="ECO:0000313" key="2">
    <source>
        <dbReference type="EMBL" id="QQG36652.1"/>
    </source>
</evidence>
<dbReference type="SUPFAM" id="SSF55729">
    <property type="entry name" value="Acyl-CoA N-acyltransferases (Nat)"/>
    <property type="match status" value="1"/>
</dbReference>
<dbReference type="Gene3D" id="3.40.630.30">
    <property type="match status" value="1"/>
</dbReference>
<dbReference type="Pfam" id="PF13302">
    <property type="entry name" value="Acetyltransf_3"/>
    <property type="match status" value="1"/>
</dbReference>
<evidence type="ECO:0000259" key="1">
    <source>
        <dbReference type="PROSITE" id="PS51186"/>
    </source>
</evidence>
<name>A0A7T5R338_9BACT</name>
<organism evidence="2 3">
    <name type="scientific">Micavibrio aeruginosavorus</name>
    <dbReference type="NCBI Taxonomy" id="349221"/>
    <lineage>
        <taxon>Bacteria</taxon>
        <taxon>Pseudomonadati</taxon>
        <taxon>Bdellovibrionota</taxon>
        <taxon>Bdellovibrionia</taxon>
        <taxon>Bdellovibrionales</taxon>
        <taxon>Pseudobdellovibrionaceae</taxon>
        <taxon>Micavibrio</taxon>
    </lineage>
</organism>
<dbReference type="InterPro" id="IPR000182">
    <property type="entry name" value="GNAT_dom"/>
</dbReference>
<accession>A0A7T5R338</accession>
<dbReference type="PROSITE" id="PS51186">
    <property type="entry name" value="GNAT"/>
    <property type="match status" value="1"/>
</dbReference>
<sequence>MTTPITRINPVLIDIPMPVETDRLTIRPPQPGDGIRVTEAKRETWADLTRWMDWATGEPDPSADEAVMREAQARFILRTDLMMLAFDRTTGKPVVFTGLHRNNWHARIFEIGYWVPTSARGQGYATEAANALTRFAFQALAARKVIITHAAGNEASAAVIHRLGYTLESVERFGTTLPDSTVVDQYRYARFDANGLPDLAIRW</sequence>
<dbReference type="GO" id="GO:0008999">
    <property type="term" value="F:protein-N-terminal-alanine acetyltransferase activity"/>
    <property type="evidence" value="ECO:0007669"/>
    <property type="project" value="TreeGrafter"/>
</dbReference>
<feature type="domain" description="N-acetyltransferase" evidence="1">
    <location>
        <begin position="35"/>
        <end position="189"/>
    </location>
</feature>
<dbReference type="InterPro" id="IPR016181">
    <property type="entry name" value="Acyl_CoA_acyltransferase"/>
</dbReference>